<dbReference type="AlphaFoldDB" id="A0AAW0Y0A0"/>
<evidence type="ECO:0000313" key="3">
    <source>
        <dbReference type="Proteomes" id="UP001445076"/>
    </source>
</evidence>
<feature type="compositionally biased region" description="Low complexity" evidence="1">
    <location>
        <begin position="107"/>
        <end position="117"/>
    </location>
</feature>
<organism evidence="2 3">
    <name type="scientific">Cherax quadricarinatus</name>
    <name type="common">Australian red claw crayfish</name>
    <dbReference type="NCBI Taxonomy" id="27406"/>
    <lineage>
        <taxon>Eukaryota</taxon>
        <taxon>Metazoa</taxon>
        <taxon>Ecdysozoa</taxon>
        <taxon>Arthropoda</taxon>
        <taxon>Crustacea</taxon>
        <taxon>Multicrustacea</taxon>
        <taxon>Malacostraca</taxon>
        <taxon>Eumalacostraca</taxon>
        <taxon>Eucarida</taxon>
        <taxon>Decapoda</taxon>
        <taxon>Pleocyemata</taxon>
        <taxon>Astacidea</taxon>
        <taxon>Parastacoidea</taxon>
        <taxon>Parastacidae</taxon>
        <taxon>Cherax</taxon>
    </lineage>
</organism>
<feature type="region of interest" description="Disordered" evidence="1">
    <location>
        <begin position="304"/>
        <end position="364"/>
    </location>
</feature>
<dbReference type="EMBL" id="JARKIK010000021">
    <property type="protein sequence ID" value="KAK8744801.1"/>
    <property type="molecule type" value="Genomic_DNA"/>
</dbReference>
<sequence>MGACIARCWPLIADPRYQPVRSRYLRHDETVQTQPRRSPLSLSASSDESLCMSEDLLPGGDPAGVQHQQLCEEDVPLLSLTPPGVTLSSGYTFSPLLFPPSDPPPLLAGSPPQLAEPSPSPPQLTGSLPVPQLKGSPPIPPQITGSSSSLPLLTALLPNLPLLTGSSPSPPLLTGSSPSPPLLTGSSPSPPLLTGSSPSPPLLTGSSPSPNLQTSSRSSTPLPADSAPNTPLPASPPHSPLLVGLPPCQAQYYNLTPQADDEVELTPHLEQQDTSDPPTIHPSVRVAPVSSEELRWWGVHGVPGSLPSLTEPDSPPTNSLDLEWEPEAGLARESRDSLGEEEASQTAESSSWVPRSCSSTPNSLEWDFRASTLSLRGGMDDETWHHTDMETEQLLQEIEQLAARALADTGHGLQPPPR</sequence>
<evidence type="ECO:0000256" key="1">
    <source>
        <dbReference type="SAM" id="MobiDB-lite"/>
    </source>
</evidence>
<feature type="compositionally biased region" description="Pro residues" evidence="1">
    <location>
        <begin position="230"/>
        <end position="239"/>
    </location>
</feature>
<evidence type="ECO:0000313" key="2">
    <source>
        <dbReference type="EMBL" id="KAK8744801.1"/>
    </source>
</evidence>
<keyword evidence="3" id="KW-1185">Reference proteome</keyword>
<feature type="compositionally biased region" description="Polar residues" evidence="1">
    <location>
        <begin position="352"/>
        <end position="363"/>
    </location>
</feature>
<gene>
    <name evidence="2" type="ORF">OTU49_000621</name>
</gene>
<feature type="region of interest" description="Disordered" evidence="1">
    <location>
        <begin position="102"/>
        <end position="146"/>
    </location>
</feature>
<reference evidence="2 3" key="1">
    <citation type="journal article" date="2024" name="BMC Genomics">
        <title>Genome assembly of redclaw crayfish (Cherax quadricarinatus) provides insights into its immune adaptation and hypoxia tolerance.</title>
        <authorList>
            <person name="Liu Z."/>
            <person name="Zheng J."/>
            <person name="Li H."/>
            <person name="Fang K."/>
            <person name="Wang S."/>
            <person name="He J."/>
            <person name="Zhou D."/>
            <person name="Weng S."/>
            <person name="Chi M."/>
            <person name="Gu Z."/>
            <person name="He J."/>
            <person name="Li F."/>
            <person name="Wang M."/>
        </authorList>
    </citation>
    <scope>NUCLEOTIDE SEQUENCE [LARGE SCALE GENOMIC DNA]</scope>
    <source>
        <strain evidence="2">ZL_2023a</strain>
    </source>
</reference>
<dbReference type="Proteomes" id="UP001445076">
    <property type="component" value="Unassembled WGS sequence"/>
</dbReference>
<name>A0AAW0Y0A0_CHEQU</name>
<feature type="region of interest" description="Disordered" evidence="1">
    <location>
        <begin position="167"/>
        <end position="283"/>
    </location>
</feature>
<protein>
    <submittedName>
        <fullName evidence="2">Uncharacterized protein</fullName>
    </submittedName>
</protein>
<feature type="compositionally biased region" description="Low complexity" evidence="1">
    <location>
        <begin position="167"/>
        <end position="212"/>
    </location>
</feature>
<comment type="caution">
    <text evidence="2">The sequence shown here is derived from an EMBL/GenBank/DDBJ whole genome shotgun (WGS) entry which is preliminary data.</text>
</comment>
<accession>A0AAW0Y0A0</accession>
<proteinExistence type="predicted"/>